<dbReference type="EMBL" id="HBIP01004592">
    <property type="protein sequence ID" value="CAE0487181.1"/>
    <property type="molecule type" value="Transcribed_RNA"/>
</dbReference>
<accession>A0A7S3QM67</accession>
<sequence length="106" mass="12026">MVTTQYSLTRATLRALLGIQNYGHNKVQPYQGTPQGLLHQTALPLAYSVCYKPLADCLSPHQPHEKRKQGQQIGWITHQLLYACEQFHTEGAKVPFTHEHHPSKVI</sequence>
<gene>
    <name evidence="1" type="ORF">DTER00134_LOCUS2227</name>
</gene>
<evidence type="ECO:0000313" key="1">
    <source>
        <dbReference type="EMBL" id="CAE0487181.1"/>
    </source>
</evidence>
<dbReference type="AlphaFoldDB" id="A0A7S3QM67"/>
<name>A0A7S3QM67_DUNTE</name>
<proteinExistence type="predicted"/>
<organism evidence="1">
    <name type="scientific">Dunaliella tertiolecta</name>
    <name type="common">Green alga</name>
    <dbReference type="NCBI Taxonomy" id="3047"/>
    <lineage>
        <taxon>Eukaryota</taxon>
        <taxon>Viridiplantae</taxon>
        <taxon>Chlorophyta</taxon>
        <taxon>core chlorophytes</taxon>
        <taxon>Chlorophyceae</taxon>
        <taxon>CS clade</taxon>
        <taxon>Chlamydomonadales</taxon>
        <taxon>Dunaliellaceae</taxon>
        <taxon>Dunaliella</taxon>
    </lineage>
</organism>
<protein>
    <submittedName>
        <fullName evidence="1">Uncharacterized protein</fullName>
    </submittedName>
</protein>
<reference evidence="1" key="1">
    <citation type="submission" date="2021-01" db="EMBL/GenBank/DDBJ databases">
        <authorList>
            <person name="Corre E."/>
            <person name="Pelletier E."/>
            <person name="Niang G."/>
            <person name="Scheremetjew M."/>
            <person name="Finn R."/>
            <person name="Kale V."/>
            <person name="Holt S."/>
            <person name="Cochrane G."/>
            <person name="Meng A."/>
            <person name="Brown T."/>
            <person name="Cohen L."/>
        </authorList>
    </citation>
    <scope>NUCLEOTIDE SEQUENCE</scope>
    <source>
        <strain evidence="1">CCMP1320</strain>
    </source>
</reference>